<name>A0A0K1IPX1_HALGI</name>
<proteinExistence type="predicted"/>
<dbReference type="InterPro" id="IPR058440">
    <property type="entry name" value="DUF8127"/>
</dbReference>
<dbReference type="Proteomes" id="UP000066124">
    <property type="component" value="Chromosome"/>
</dbReference>
<dbReference type="GeneID" id="25244455"/>
<gene>
    <name evidence="1" type="ORF">ABY42_00795</name>
</gene>
<dbReference type="KEGG" id="hgi:ABY42_00795"/>
<sequence length="229" mass="25947">MNRENRRAVVLLVLGVALLANPLYLYPDGVSYEKTYTYEASAVDYPPHTADAFYRVKSCGWNPLQSAECAGIIDMARGDPVELELNPDRDVYSEFWSFDYVRTDGRYFEPNATLDGRTLTLSLHPVSTETVKRDLSEDLDEVPHHVREAVRNGSSTVTEEHAYEARSHYVRHDGQYYVVEPVESERVPTGWGWKAPSDAAIDAMRLAAWIGGVACVWRAGEWTERGREE</sequence>
<dbReference type="Pfam" id="PF26448">
    <property type="entry name" value="DUF8127"/>
    <property type="match status" value="1"/>
</dbReference>
<protein>
    <submittedName>
        <fullName evidence="1">Uncharacterized protein</fullName>
    </submittedName>
</protein>
<evidence type="ECO:0000313" key="1">
    <source>
        <dbReference type="EMBL" id="AKU06350.1"/>
    </source>
</evidence>
<evidence type="ECO:0000313" key="2">
    <source>
        <dbReference type="Proteomes" id="UP000066124"/>
    </source>
</evidence>
<dbReference type="EMBL" id="CP011947">
    <property type="protein sequence ID" value="AKU06350.1"/>
    <property type="molecule type" value="Genomic_DNA"/>
</dbReference>
<dbReference type="RefSeq" id="WP_050458465.1">
    <property type="nucleotide sequence ID" value="NZ_CP011947.1"/>
</dbReference>
<dbReference type="AlphaFoldDB" id="A0A0K1IPX1"/>
<reference evidence="2" key="1">
    <citation type="journal article" date="2015" name="J. Biotechnol.">
        <title>Complete genome sequence of Haloferax gibbonsii strain ARA6, a potential producer of polyhydroxyalkanoates and halocins isolated from Araruama, Rio de Janeiro, Brasil.</title>
        <authorList>
            <person name="Pinto L.H."/>
            <person name="D'Alincourt Carvalho-Assef A.P."/>
            <person name="Vieira R.P."/>
            <person name="Clementino M.M."/>
            <person name="Albano R.M."/>
        </authorList>
    </citation>
    <scope>NUCLEOTIDE SEQUENCE [LARGE SCALE GENOMIC DNA]</scope>
    <source>
        <strain evidence="2">ARA6</strain>
    </source>
</reference>
<organism evidence="1 2">
    <name type="scientific">Haloferax gibbonsii</name>
    <dbReference type="NCBI Taxonomy" id="35746"/>
    <lineage>
        <taxon>Archaea</taxon>
        <taxon>Methanobacteriati</taxon>
        <taxon>Methanobacteriota</taxon>
        <taxon>Stenosarchaea group</taxon>
        <taxon>Halobacteria</taxon>
        <taxon>Halobacteriales</taxon>
        <taxon>Haloferacaceae</taxon>
        <taxon>Haloferax</taxon>
    </lineage>
</organism>
<dbReference type="PATRIC" id="fig|35746.4.peg.170"/>
<accession>A0A0K1IPX1</accession>